<dbReference type="Gene3D" id="3.60.21.70">
    <property type="entry name" value="PhoD-like phosphatase"/>
    <property type="match status" value="1"/>
</dbReference>
<name>A0A7W9AFU8_9SPHN</name>
<evidence type="ECO:0000313" key="2">
    <source>
        <dbReference type="Proteomes" id="UP000549617"/>
    </source>
</evidence>
<dbReference type="Proteomes" id="UP000549617">
    <property type="component" value="Unassembled WGS sequence"/>
</dbReference>
<comment type="caution">
    <text evidence="1">The sequence shown here is derived from an EMBL/GenBank/DDBJ whole genome shotgun (WGS) entry which is preliminary data.</text>
</comment>
<dbReference type="InterPro" id="IPR038607">
    <property type="entry name" value="PhoD-like_sf"/>
</dbReference>
<proteinExistence type="predicted"/>
<dbReference type="InterPro" id="IPR029052">
    <property type="entry name" value="Metallo-depent_PP-like"/>
</dbReference>
<dbReference type="EMBL" id="JACIJC010000001">
    <property type="protein sequence ID" value="MBB5684908.1"/>
    <property type="molecule type" value="Genomic_DNA"/>
</dbReference>
<organism evidence="1 2">
    <name type="scientific">Sphingobium boeckii</name>
    <dbReference type="NCBI Taxonomy" id="1082345"/>
    <lineage>
        <taxon>Bacteria</taxon>
        <taxon>Pseudomonadati</taxon>
        <taxon>Pseudomonadota</taxon>
        <taxon>Alphaproteobacteria</taxon>
        <taxon>Sphingomonadales</taxon>
        <taxon>Sphingomonadaceae</taxon>
        <taxon>Sphingobium</taxon>
    </lineage>
</organism>
<sequence length="497" mass="54491">MLGGVSWSRASAAETRTVRALLPSATHDTLAVKVLLDAPPSAAPVLTINGRQVRARQMDQDGYAWGFVQDGLRGGTAHELTLADEHGAVLRAPWQLKTLPGLDEQPESFRVLFFTCAGGDEAASALSIDARRKLFDRALSFSPDLAVANGDHIYWDLNTALKIRGDPASRAEKAERYRKIAWIDQDTAFDSETNRRSLNTVIGRQIASIYEDRFASVPLHFISDDHDYFENDNGGTWGYTFPPRPFTLGLQRRTAAMAYPFALGRPQLPGGALTSEAVETVRIGKLAELALFDCRRGWDTKTGYGVLFPEAERFLINRLKQSDASHYIHVPSNPIGWTAGKLGEWYEDRPPVGTPGSDKEFWLPGWFDQHQRLIKALSAQRGRPAITISGDMHAVGAKRLTASGDLDLSANPVEAILAGTVGTGTGWPSGGRGMFPSTPGKLIGTDVVETYEKNGFTLLDVTPERIEVRQFSWRAPEPVEAIASLQPFASYTIARRG</sequence>
<dbReference type="SUPFAM" id="SSF56300">
    <property type="entry name" value="Metallo-dependent phosphatases"/>
    <property type="match status" value="1"/>
</dbReference>
<gene>
    <name evidence="1" type="ORF">FHS49_000899</name>
</gene>
<keyword evidence="2" id="KW-1185">Reference proteome</keyword>
<reference evidence="1 2" key="1">
    <citation type="submission" date="2020-08" db="EMBL/GenBank/DDBJ databases">
        <title>Genomic Encyclopedia of Type Strains, Phase IV (KMG-IV): sequencing the most valuable type-strain genomes for metagenomic binning, comparative biology and taxonomic classification.</title>
        <authorList>
            <person name="Goeker M."/>
        </authorList>
    </citation>
    <scope>NUCLEOTIDE SEQUENCE [LARGE SCALE GENOMIC DNA]</scope>
    <source>
        <strain evidence="1 2">DSM 25079</strain>
    </source>
</reference>
<dbReference type="AlphaFoldDB" id="A0A7W9AFU8"/>
<accession>A0A7W9AFU8</accession>
<protein>
    <recommendedName>
        <fullName evidence="3">PhoD-like phosphatase metallophosphatase domain-containing protein</fullName>
    </recommendedName>
</protein>
<evidence type="ECO:0008006" key="3">
    <source>
        <dbReference type="Google" id="ProtNLM"/>
    </source>
</evidence>
<evidence type="ECO:0000313" key="1">
    <source>
        <dbReference type="EMBL" id="MBB5684908.1"/>
    </source>
</evidence>
<dbReference type="RefSeq" id="WP_184015631.1">
    <property type="nucleotide sequence ID" value="NZ_JACIJC010000001.1"/>
</dbReference>